<evidence type="ECO:0000256" key="1">
    <source>
        <dbReference type="SAM" id="MobiDB-lite"/>
    </source>
</evidence>
<evidence type="ECO:0000313" key="4">
    <source>
        <dbReference type="EMBL" id="SJL83717.1"/>
    </source>
</evidence>
<sequence length="494" mass="55276">MNLAHELELDSQTELLERLQLLTRFGSNLVNVYGSEGAGKSWLAQRYLEEYADDTNQALVLCHPQQTDEQRRTTILSQLVSEPLFNPKDSLIDSFSALFADSRCNIAVAIDDAHLLSETLVSELWMWILECQDNPAWTINVMLFVESNRLETLLTRLTYGQELKPIDLEIERLSEEEADRLFENRVMRFIEDAMEKRVRNAYKKVQRTPGAIMALADKKTEKRVVVKSIVGSPFNIALLVVIITLLIGAGYWWMLSQPEPGENSHTGVKKVVEQTAIPTLPQTDSSSSNTSDPVTSQPQTPRSSTVVGTHAQPSSTSQEQVDTIPNDDASSLPPEVKEDMTGVGGKPEDEQNRVVINSDVVDALVDDGDKKPQPSNMAQAQQQAEQQQDELSQSFDAARADLNSMSPRSYTLQLAAAKSLSEVRKFLNEFQLDGSVNVYPTLRSGTTWYIITYENYPTIQMARDAVSTLPGRLQSLGPWAKSLRQVQRELTRTK</sequence>
<proteinExistence type="predicted"/>
<dbReference type="STRING" id="1918946.VPAL9027_01695"/>
<feature type="domain" description="SPOR" evidence="3">
    <location>
        <begin position="404"/>
        <end position="482"/>
    </location>
</feature>
<reference evidence="4 5" key="1">
    <citation type="submission" date="2017-02" db="EMBL/GenBank/DDBJ databases">
        <authorList>
            <person name="Peterson S.W."/>
        </authorList>
    </citation>
    <scope>NUCLEOTIDE SEQUENCE [LARGE SCALE GENOMIC DNA]</scope>
    <source>
        <strain evidence="4 5">CECT 9027</strain>
    </source>
</reference>
<dbReference type="Pfam" id="PF05036">
    <property type="entry name" value="SPOR"/>
    <property type="match status" value="1"/>
</dbReference>
<dbReference type="SUPFAM" id="SSF52540">
    <property type="entry name" value="P-loop containing nucleoside triphosphate hydrolases"/>
    <property type="match status" value="1"/>
</dbReference>
<name>A0A1R4B476_9VIBR</name>
<feature type="transmembrane region" description="Helical" evidence="2">
    <location>
        <begin position="229"/>
        <end position="254"/>
    </location>
</feature>
<gene>
    <name evidence="4" type="ORF">VPAL9027_01695</name>
</gene>
<organism evidence="4 5">
    <name type="scientific">Vibrio palustris</name>
    <dbReference type="NCBI Taxonomy" id="1918946"/>
    <lineage>
        <taxon>Bacteria</taxon>
        <taxon>Pseudomonadati</taxon>
        <taxon>Pseudomonadota</taxon>
        <taxon>Gammaproteobacteria</taxon>
        <taxon>Vibrionales</taxon>
        <taxon>Vibrionaceae</taxon>
        <taxon>Vibrio</taxon>
    </lineage>
</organism>
<accession>A0A1R4B476</accession>
<dbReference type="InterPro" id="IPR052026">
    <property type="entry name" value="ExeA_AAA_ATPase_DNA-bind"/>
</dbReference>
<dbReference type="OrthoDB" id="6189127at2"/>
<dbReference type="AlphaFoldDB" id="A0A1R4B476"/>
<evidence type="ECO:0000313" key="5">
    <source>
        <dbReference type="Proteomes" id="UP000189475"/>
    </source>
</evidence>
<dbReference type="Gene3D" id="3.30.70.1070">
    <property type="entry name" value="Sporulation related repeat"/>
    <property type="match status" value="1"/>
</dbReference>
<dbReference type="RefSeq" id="WP_077314118.1">
    <property type="nucleotide sequence ID" value="NZ_AP024887.1"/>
</dbReference>
<keyword evidence="5" id="KW-1185">Reference proteome</keyword>
<dbReference type="GO" id="GO:0016887">
    <property type="term" value="F:ATP hydrolysis activity"/>
    <property type="evidence" value="ECO:0007669"/>
    <property type="project" value="InterPro"/>
</dbReference>
<dbReference type="Pfam" id="PF13401">
    <property type="entry name" value="AAA_22"/>
    <property type="match status" value="1"/>
</dbReference>
<dbReference type="Proteomes" id="UP000189475">
    <property type="component" value="Unassembled WGS sequence"/>
</dbReference>
<keyword evidence="2" id="KW-0472">Membrane</keyword>
<dbReference type="PANTHER" id="PTHR35894:SF7">
    <property type="entry name" value="GENERAL SECRETION PATHWAY PROTEIN A-RELATED"/>
    <property type="match status" value="1"/>
</dbReference>
<feature type="compositionally biased region" description="Polar residues" evidence="1">
    <location>
        <begin position="298"/>
        <end position="323"/>
    </location>
</feature>
<dbReference type="InterPro" id="IPR049945">
    <property type="entry name" value="AAA_22"/>
</dbReference>
<dbReference type="PROSITE" id="PS51724">
    <property type="entry name" value="SPOR"/>
    <property type="match status" value="1"/>
</dbReference>
<dbReference type="PANTHER" id="PTHR35894">
    <property type="entry name" value="GENERAL SECRETION PATHWAY PROTEIN A-RELATED"/>
    <property type="match status" value="1"/>
</dbReference>
<dbReference type="InterPro" id="IPR036680">
    <property type="entry name" value="SPOR-like_sf"/>
</dbReference>
<dbReference type="Gene3D" id="3.40.50.300">
    <property type="entry name" value="P-loop containing nucleotide triphosphate hydrolases"/>
    <property type="match status" value="1"/>
</dbReference>
<evidence type="ECO:0000256" key="2">
    <source>
        <dbReference type="SAM" id="Phobius"/>
    </source>
</evidence>
<dbReference type="GO" id="GO:0042834">
    <property type="term" value="F:peptidoglycan binding"/>
    <property type="evidence" value="ECO:0007669"/>
    <property type="project" value="InterPro"/>
</dbReference>
<feature type="region of interest" description="Disordered" evidence="1">
    <location>
        <begin position="279"/>
        <end position="393"/>
    </location>
</feature>
<evidence type="ECO:0000259" key="3">
    <source>
        <dbReference type="PROSITE" id="PS51724"/>
    </source>
</evidence>
<dbReference type="InterPro" id="IPR007730">
    <property type="entry name" value="SPOR-like_dom"/>
</dbReference>
<dbReference type="EMBL" id="FUFT01000004">
    <property type="protein sequence ID" value="SJL83717.1"/>
    <property type="molecule type" value="Genomic_DNA"/>
</dbReference>
<dbReference type="InterPro" id="IPR027417">
    <property type="entry name" value="P-loop_NTPase"/>
</dbReference>
<keyword evidence="2" id="KW-1133">Transmembrane helix</keyword>
<feature type="compositionally biased region" description="Basic and acidic residues" evidence="1">
    <location>
        <begin position="335"/>
        <end position="352"/>
    </location>
</feature>
<protein>
    <recommendedName>
        <fullName evidence="3">SPOR domain-containing protein</fullName>
    </recommendedName>
</protein>
<keyword evidence="2" id="KW-0812">Transmembrane</keyword>
<feature type="compositionally biased region" description="Low complexity" evidence="1">
    <location>
        <begin position="281"/>
        <end position="297"/>
    </location>
</feature>